<evidence type="ECO:0000256" key="7">
    <source>
        <dbReference type="SAM" id="MobiDB-lite"/>
    </source>
</evidence>
<keyword evidence="5" id="KW-0175">Coiled coil</keyword>
<dbReference type="GO" id="GO:0033260">
    <property type="term" value="P:nuclear DNA replication"/>
    <property type="evidence" value="ECO:0007669"/>
    <property type="project" value="TreeGrafter"/>
</dbReference>
<dbReference type="PANTHER" id="PTHR13278:SF0">
    <property type="entry name" value="ZINC FINGER PROTEIN 830"/>
    <property type="match status" value="1"/>
</dbReference>
<dbReference type="InterPro" id="IPR040050">
    <property type="entry name" value="ZNF830-like"/>
</dbReference>
<feature type="region of interest" description="Disordered" evidence="7">
    <location>
        <begin position="56"/>
        <end position="155"/>
    </location>
</feature>
<sequence length="288" mass="32163">MADVRALLAAERQSRRISHPHLSYTKSGMLICTICDLNVKSEALWEGHLRSANHRKNVQRAQENATKGTKRKIEDVDEVQEERDETDTDTRKKARSRPVGLNKKPTTGDVGQEPAPEQAEPEHVLNESIQQPVPSTAPAADTVDGGSTQAPAVDEDEWASFEREVAPLAAAQPDYASATITAAPVTAEQLKQQSDEDKRHRLETEAEDEKEDEERRLEEEFEVMEEMEERVRKLREKRDALRHAAQASTDPGKGQPSTTAGSLEQETRPDEADEADEDEGADEDDWYA</sequence>
<dbReference type="GO" id="GO:0005681">
    <property type="term" value="C:spliceosomal complex"/>
    <property type="evidence" value="ECO:0007669"/>
    <property type="project" value="InterPro"/>
</dbReference>
<dbReference type="Gene3D" id="3.30.160.60">
    <property type="entry name" value="Classic Zinc Finger"/>
    <property type="match status" value="1"/>
</dbReference>
<dbReference type="EMBL" id="KN847323">
    <property type="protein sequence ID" value="KIW49688.1"/>
    <property type="molecule type" value="Genomic_DNA"/>
</dbReference>
<organism evidence="8 9">
    <name type="scientific">Exophiala xenobiotica</name>
    <dbReference type="NCBI Taxonomy" id="348802"/>
    <lineage>
        <taxon>Eukaryota</taxon>
        <taxon>Fungi</taxon>
        <taxon>Dikarya</taxon>
        <taxon>Ascomycota</taxon>
        <taxon>Pezizomycotina</taxon>
        <taxon>Eurotiomycetes</taxon>
        <taxon>Chaetothyriomycetidae</taxon>
        <taxon>Chaetothyriales</taxon>
        <taxon>Herpotrichiellaceae</taxon>
        <taxon>Exophiala</taxon>
    </lineage>
</organism>
<accession>A0A0D2E2H5</accession>
<protein>
    <submittedName>
        <fullName evidence="8">Uncharacterized protein</fullName>
    </submittedName>
</protein>
<feature type="compositionally biased region" description="Acidic residues" evidence="7">
    <location>
        <begin position="271"/>
        <end position="288"/>
    </location>
</feature>
<proteinExistence type="predicted"/>
<feature type="compositionally biased region" description="Acidic residues" evidence="7">
    <location>
        <begin position="219"/>
        <end position="228"/>
    </location>
</feature>
<dbReference type="GeneID" id="25333250"/>
<gene>
    <name evidence="8" type="ORF">PV05_11342</name>
</gene>
<evidence type="ECO:0000313" key="9">
    <source>
        <dbReference type="Proteomes" id="UP000054342"/>
    </source>
</evidence>
<dbReference type="HOGENOM" id="CLU_041821_0_0_1"/>
<feature type="compositionally biased region" description="Acidic residues" evidence="7">
    <location>
        <begin position="75"/>
        <end position="87"/>
    </location>
</feature>
<evidence type="ECO:0000256" key="1">
    <source>
        <dbReference type="ARBA" id="ARBA00004123"/>
    </source>
</evidence>
<dbReference type="AlphaFoldDB" id="A0A0D2E2H5"/>
<evidence type="ECO:0000256" key="5">
    <source>
        <dbReference type="ARBA" id="ARBA00023054"/>
    </source>
</evidence>
<name>A0A0D2E2H5_9EURO</name>
<dbReference type="GO" id="GO:0003676">
    <property type="term" value="F:nucleic acid binding"/>
    <property type="evidence" value="ECO:0007669"/>
    <property type="project" value="InterPro"/>
</dbReference>
<dbReference type="Proteomes" id="UP000054342">
    <property type="component" value="Unassembled WGS sequence"/>
</dbReference>
<dbReference type="PANTHER" id="PTHR13278">
    <property type="entry name" value="ZINC FINGER PROTEIN 830"/>
    <property type="match status" value="1"/>
</dbReference>
<keyword evidence="6" id="KW-0539">Nucleus</keyword>
<feature type="region of interest" description="Disordered" evidence="7">
    <location>
        <begin position="180"/>
        <end position="288"/>
    </location>
</feature>
<dbReference type="InterPro" id="IPR036236">
    <property type="entry name" value="Znf_C2H2_sf"/>
</dbReference>
<dbReference type="GO" id="GO:0033314">
    <property type="term" value="P:mitotic DNA replication checkpoint signaling"/>
    <property type="evidence" value="ECO:0007669"/>
    <property type="project" value="TreeGrafter"/>
</dbReference>
<dbReference type="SUPFAM" id="SSF57667">
    <property type="entry name" value="beta-beta-alpha zinc fingers"/>
    <property type="match status" value="1"/>
</dbReference>
<evidence type="ECO:0000256" key="6">
    <source>
        <dbReference type="ARBA" id="ARBA00023242"/>
    </source>
</evidence>
<evidence type="ECO:0000256" key="2">
    <source>
        <dbReference type="ARBA" id="ARBA00022723"/>
    </source>
</evidence>
<feature type="compositionally biased region" description="Polar residues" evidence="7">
    <location>
        <begin position="255"/>
        <end position="264"/>
    </location>
</feature>
<dbReference type="GO" id="GO:0008270">
    <property type="term" value="F:zinc ion binding"/>
    <property type="evidence" value="ECO:0007669"/>
    <property type="project" value="UniProtKB-KW"/>
</dbReference>
<keyword evidence="3" id="KW-0863">Zinc-finger</keyword>
<feature type="compositionally biased region" description="Basic and acidic residues" evidence="7">
    <location>
        <begin position="193"/>
        <end position="204"/>
    </location>
</feature>
<dbReference type="OrthoDB" id="77607at2759"/>
<keyword evidence="2" id="KW-0479">Metal-binding</keyword>
<evidence type="ECO:0000256" key="3">
    <source>
        <dbReference type="ARBA" id="ARBA00022771"/>
    </source>
</evidence>
<evidence type="ECO:0000313" key="8">
    <source>
        <dbReference type="EMBL" id="KIW49688.1"/>
    </source>
</evidence>
<dbReference type="RefSeq" id="XP_013310272.1">
    <property type="nucleotide sequence ID" value="XM_013454818.1"/>
</dbReference>
<comment type="subcellular location">
    <subcellularLocation>
        <location evidence="1">Nucleus</location>
    </subcellularLocation>
</comment>
<reference evidence="8 9" key="1">
    <citation type="submission" date="2015-01" db="EMBL/GenBank/DDBJ databases">
        <title>The Genome Sequence of Exophiala xenobiotica CBS118157.</title>
        <authorList>
            <consortium name="The Broad Institute Genomics Platform"/>
            <person name="Cuomo C."/>
            <person name="de Hoog S."/>
            <person name="Gorbushina A."/>
            <person name="Stielow B."/>
            <person name="Teixiera M."/>
            <person name="Abouelleil A."/>
            <person name="Chapman S.B."/>
            <person name="Priest M."/>
            <person name="Young S.K."/>
            <person name="Wortman J."/>
            <person name="Nusbaum C."/>
            <person name="Birren B."/>
        </authorList>
    </citation>
    <scope>NUCLEOTIDE SEQUENCE [LARGE SCALE GENOMIC DNA]</scope>
    <source>
        <strain evidence="8 9">CBS 118157</strain>
    </source>
</reference>
<dbReference type="GO" id="GO:0044773">
    <property type="term" value="P:mitotic DNA damage checkpoint signaling"/>
    <property type="evidence" value="ECO:0007669"/>
    <property type="project" value="TreeGrafter"/>
</dbReference>
<keyword evidence="9" id="KW-1185">Reference proteome</keyword>
<keyword evidence="4" id="KW-0862">Zinc</keyword>
<evidence type="ECO:0000256" key="4">
    <source>
        <dbReference type="ARBA" id="ARBA00022833"/>
    </source>
</evidence>